<dbReference type="AlphaFoldDB" id="G3HGC5"/>
<sequence>MLCGGLDTCFFGNLDFQVYPSDFMKSLLSAGRIVAKSAPTINTFVNSDWKPAENNTSYSPV</sequence>
<dbReference type="Proteomes" id="UP000001075">
    <property type="component" value="Unassembled WGS sequence"/>
</dbReference>
<accession>G3HGC5</accession>
<protein>
    <submittedName>
        <fullName evidence="1">Uncharacterized protein</fullName>
    </submittedName>
</protein>
<dbReference type="EMBL" id="JH000346">
    <property type="protein sequence ID" value="EGW02375.1"/>
    <property type="molecule type" value="Genomic_DNA"/>
</dbReference>
<evidence type="ECO:0000313" key="2">
    <source>
        <dbReference type="Proteomes" id="UP000001075"/>
    </source>
</evidence>
<evidence type="ECO:0000313" key="1">
    <source>
        <dbReference type="EMBL" id="EGW02375.1"/>
    </source>
</evidence>
<gene>
    <name evidence="1" type="ORF">I79_009649</name>
</gene>
<organism evidence="1 2">
    <name type="scientific">Cricetulus griseus</name>
    <name type="common">Chinese hamster</name>
    <name type="synonym">Cricetulus barabensis griseus</name>
    <dbReference type="NCBI Taxonomy" id="10029"/>
    <lineage>
        <taxon>Eukaryota</taxon>
        <taxon>Metazoa</taxon>
        <taxon>Chordata</taxon>
        <taxon>Craniata</taxon>
        <taxon>Vertebrata</taxon>
        <taxon>Euteleostomi</taxon>
        <taxon>Mammalia</taxon>
        <taxon>Eutheria</taxon>
        <taxon>Euarchontoglires</taxon>
        <taxon>Glires</taxon>
        <taxon>Rodentia</taxon>
        <taxon>Myomorpha</taxon>
        <taxon>Muroidea</taxon>
        <taxon>Cricetidae</taxon>
        <taxon>Cricetinae</taxon>
        <taxon>Cricetulus</taxon>
    </lineage>
</organism>
<name>G3HGC5_CRIGR</name>
<proteinExistence type="predicted"/>
<dbReference type="InParanoid" id="G3HGC5"/>
<reference evidence="2" key="1">
    <citation type="journal article" date="2011" name="Nat. Biotechnol.">
        <title>The genomic sequence of the Chinese hamster ovary (CHO)-K1 cell line.</title>
        <authorList>
            <person name="Xu X."/>
            <person name="Nagarajan H."/>
            <person name="Lewis N.E."/>
            <person name="Pan S."/>
            <person name="Cai Z."/>
            <person name="Liu X."/>
            <person name="Chen W."/>
            <person name="Xie M."/>
            <person name="Wang W."/>
            <person name="Hammond S."/>
            <person name="Andersen M.R."/>
            <person name="Neff N."/>
            <person name="Passarelli B."/>
            <person name="Koh W."/>
            <person name="Fan H.C."/>
            <person name="Wang J."/>
            <person name="Gui Y."/>
            <person name="Lee K.H."/>
            <person name="Betenbaugh M.J."/>
            <person name="Quake S.R."/>
            <person name="Famili I."/>
            <person name="Palsson B.O."/>
            <person name="Wang J."/>
        </authorList>
    </citation>
    <scope>NUCLEOTIDE SEQUENCE [LARGE SCALE GENOMIC DNA]</scope>
    <source>
        <strain evidence="2">CHO K1 cell line</strain>
    </source>
</reference>